<dbReference type="InterPro" id="IPR025303">
    <property type="entry name" value="PdaC"/>
</dbReference>
<evidence type="ECO:0000313" key="5">
    <source>
        <dbReference type="Proteomes" id="UP000028525"/>
    </source>
</evidence>
<protein>
    <recommendedName>
        <fullName evidence="6">DUF3298 domain-containing protein</fullName>
    </recommendedName>
</protein>
<evidence type="ECO:0000259" key="2">
    <source>
        <dbReference type="Pfam" id="PF11738"/>
    </source>
</evidence>
<evidence type="ECO:0000313" key="4">
    <source>
        <dbReference type="EMBL" id="KEZ90379.1"/>
    </source>
</evidence>
<dbReference type="Proteomes" id="UP000028525">
    <property type="component" value="Unassembled WGS sequence"/>
</dbReference>
<proteinExistence type="predicted"/>
<reference evidence="4 5" key="1">
    <citation type="submission" date="2014-07" db="EMBL/GenBank/DDBJ databases">
        <title>Draft genome of Clostridium celerecrescens 152B isolated from sediments associated with methane hydrate from Krishna Godavari basin.</title>
        <authorList>
            <person name="Honkalas V.S."/>
            <person name="Dabir A.P."/>
            <person name="Arora P."/>
            <person name="Dhakephalkar P.K."/>
        </authorList>
    </citation>
    <scope>NUCLEOTIDE SEQUENCE [LARGE SCALE GENOMIC DNA]</scope>
    <source>
        <strain evidence="4 5">152B</strain>
    </source>
</reference>
<comment type="caution">
    <text evidence="4">The sequence shown here is derived from an EMBL/GenBank/DDBJ whole genome shotgun (WGS) entry which is preliminary data.</text>
</comment>
<feature type="domain" description="Deacetylase PdaC" evidence="3">
    <location>
        <begin position="97"/>
        <end position="172"/>
    </location>
</feature>
<name>A0A084JN45_9FIRM</name>
<keyword evidence="5" id="KW-1185">Reference proteome</keyword>
<sequence>MEHSDEEKLLRMKDRYHNIPVPDAARVSLAAGIERAKKEKRRIQMMKMTKRTGITAAAAMAAIVIMANASPVTANAMEEIPVLGAIAKVVTFRTFEDANNNYEAKIDIPKVSINEKDNVKVNRSIEEYANQLIAEYEKQVAGDQAGDGHYSVTSSYDVVTDNDKYLSLRINTTVVMASGAESVKIFTIDKETGNVVSLKDLMKDKADYITAISDNIKKQMEEQMAADDSKMYFYNTGEDSVDEFKQITGDESFYFNANGEIVIAFDEYEVAPGYMGAVEFTIPKDVTGF</sequence>
<dbReference type="Pfam" id="PF11738">
    <property type="entry name" value="DUF3298"/>
    <property type="match status" value="1"/>
</dbReference>
<dbReference type="InterPro" id="IPR021729">
    <property type="entry name" value="DUF3298"/>
</dbReference>
<dbReference type="AlphaFoldDB" id="A0A084JN45"/>
<dbReference type="Gene3D" id="3.90.640.20">
    <property type="entry name" value="Heat-shock cognate protein, ATPase"/>
    <property type="match status" value="1"/>
</dbReference>
<feature type="transmembrane region" description="Helical" evidence="1">
    <location>
        <begin position="48"/>
        <end position="67"/>
    </location>
</feature>
<evidence type="ECO:0008006" key="6">
    <source>
        <dbReference type="Google" id="ProtNLM"/>
    </source>
</evidence>
<accession>A0A084JN45</accession>
<organism evidence="4 5">
    <name type="scientific">Lacrimispora celerecrescens</name>
    <dbReference type="NCBI Taxonomy" id="29354"/>
    <lineage>
        <taxon>Bacteria</taxon>
        <taxon>Bacillati</taxon>
        <taxon>Bacillota</taxon>
        <taxon>Clostridia</taxon>
        <taxon>Lachnospirales</taxon>
        <taxon>Lachnospiraceae</taxon>
        <taxon>Lacrimispora</taxon>
    </lineage>
</organism>
<dbReference type="Pfam" id="PF13739">
    <property type="entry name" value="PdaC"/>
    <property type="match status" value="1"/>
</dbReference>
<dbReference type="OrthoDB" id="4990at2"/>
<dbReference type="InterPro" id="IPR037126">
    <property type="entry name" value="PdaC/RsiV-like_sf"/>
</dbReference>
<dbReference type="EMBL" id="JPME01000012">
    <property type="protein sequence ID" value="KEZ90379.1"/>
    <property type="molecule type" value="Genomic_DNA"/>
</dbReference>
<keyword evidence="1" id="KW-0812">Transmembrane</keyword>
<keyword evidence="1" id="KW-0472">Membrane</keyword>
<feature type="domain" description="DUF3298" evidence="2">
    <location>
        <begin position="199"/>
        <end position="284"/>
    </location>
</feature>
<evidence type="ECO:0000259" key="3">
    <source>
        <dbReference type="Pfam" id="PF13739"/>
    </source>
</evidence>
<keyword evidence="1" id="KW-1133">Transmembrane helix</keyword>
<evidence type="ECO:0000256" key="1">
    <source>
        <dbReference type="SAM" id="Phobius"/>
    </source>
</evidence>
<dbReference type="Gene3D" id="3.30.565.40">
    <property type="entry name" value="Fervidobacterium nodosum Rt17-B1 like"/>
    <property type="match status" value="1"/>
</dbReference>
<dbReference type="RefSeq" id="WP_038280787.1">
    <property type="nucleotide sequence ID" value="NZ_JPME01000012.1"/>
</dbReference>
<dbReference type="STRING" id="29354.IO98_10620"/>
<gene>
    <name evidence="4" type="ORF">IO98_10620</name>
</gene>